<name>A0A4Y7KC10_PAPSO</name>
<organism evidence="2 3">
    <name type="scientific">Papaver somniferum</name>
    <name type="common">Opium poppy</name>
    <dbReference type="NCBI Taxonomy" id="3469"/>
    <lineage>
        <taxon>Eukaryota</taxon>
        <taxon>Viridiplantae</taxon>
        <taxon>Streptophyta</taxon>
        <taxon>Embryophyta</taxon>
        <taxon>Tracheophyta</taxon>
        <taxon>Spermatophyta</taxon>
        <taxon>Magnoliopsida</taxon>
        <taxon>Ranunculales</taxon>
        <taxon>Papaveraceae</taxon>
        <taxon>Papaveroideae</taxon>
        <taxon>Papaver</taxon>
    </lineage>
</organism>
<feature type="transmembrane region" description="Helical" evidence="1">
    <location>
        <begin position="246"/>
        <end position="268"/>
    </location>
</feature>
<dbReference type="GO" id="GO:0005363">
    <property type="term" value="F:maltose transmembrane transporter activity"/>
    <property type="evidence" value="ECO:0007669"/>
    <property type="project" value="TreeGrafter"/>
</dbReference>
<dbReference type="OMA" id="NIVCMYL"/>
<proteinExistence type="predicted"/>
<protein>
    <submittedName>
        <fullName evidence="2">Uncharacterized protein</fullName>
    </submittedName>
</protein>
<dbReference type="Proteomes" id="UP000316621">
    <property type="component" value="Chromosome 7"/>
</dbReference>
<dbReference type="PANTHER" id="PTHR34809">
    <property type="entry name" value="MALTOSE EXCESS PROTEIN 1, CHLOROPLASTIC-RELATED"/>
    <property type="match status" value="1"/>
</dbReference>
<keyword evidence="1" id="KW-0812">Transmembrane</keyword>
<evidence type="ECO:0000313" key="2">
    <source>
        <dbReference type="EMBL" id="RZC69489.1"/>
    </source>
</evidence>
<feature type="transmembrane region" description="Helical" evidence="1">
    <location>
        <begin position="380"/>
        <end position="397"/>
    </location>
</feature>
<dbReference type="EMBL" id="CM010721">
    <property type="protein sequence ID" value="RZC69489.1"/>
    <property type="molecule type" value="Genomic_DNA"/>
</dbReference>
<dbReference type="STRING" id="3469.A0A4Y7KC10"/>
<dbReference type="GO" id="GO:0009941">
    <property type="term" value="C:chloroplast envelope"/>
    <property type="evidence" value="ECO:0007669"/>
    <property type="project" value="TreeGrafter"/>
</dbReference>
<dbReference type="Gramene" id="RZC69489">
    <property type="protein sequence ID" value="RZC69489"/>
    <property type="gene ID" value="C5167_032608"/>
</dbReference>
<feature type="transmembrane region" description="Helical" evidence="1">
    <location>
        <begin position="280"/>
        <end position="299"/>
    </location>
</feature>
<evidence type="ECO:0000313" key="3">
    <source>
        <dbReference type="Proteomes" id="UP000316621"/>
    </source>
</evidence>
<dbReference type="AlphaFoldDB" id="A0A4Y7KC10"/>
<dbReference type="PANTHER" id="PTHR34809:SF1">
    <property type="entry name" value="MALTOSE EXCESS PROTEIN 1, CHLOROPLASTIC-RELATED"/>
    <property type="match status" value="1"/>
</dbReference>
<feature type="transmembrane region" description="Helical" evidence="1">
    <location>
        <begin position="221"/>
        <end position="240"/>
    </location>
</feature>
<dbReference type="InterPro" id="IPR034628">
    <property type="entry name" value="MEX1/MEX1-like"/>
</dbReference>
<evidence type="ECO:0000256" key="1">
    <source>
        <dbReference type="SAM" id="Phobius"/>
    </source>
</evidence>
<feature type="transmembrane region" description="Helical" evidence="1">
    <location>
        <begin position="164"/>
        <end position="184"/>
    </location>
</feature>
<feature type="transmembrane region" description="Helical" evidence="1">
    <location>
        <begin position="136"/>
        <end position="157"/>
    </location>
</feature>
<reference evidence="2 3" key="1">
    <citation type="journal article" date="2018" name="Science">
        <title>The opium poppy genome and morphinan production.</title>
        <authorList>
            <person name="Guo L."/>
            <person name="Winzer T."/>
            <person name="Yang X."/>
            <person name="Li Y."/>
            <person name="Ning Z."/>
            <person name="He Z."/>
            <person name="Teodor R."/>
            <person name="Lu Y."/>
            <person name="Bowser T.A."/>
            <person name="Graham I.A."/>
            <person name="Ye K."/>
        </authorList>
    </citation>
    <scope>NUCLEOTIDE SEQUENCE [LARGE SCALE GENOMIC DNA]</scope>
    <source>
        <strain evidence="3">cv. HN1</strain>
        <tissue evidence="2">Leaves</tissue>
    </source>
</reference>
<feature type="transmembrane region" description="Helical" evidence="1">
    <location>
        <begin position="339"/>
        <end position="360"/>
    </location>
</feature>
<feature type="transmembrane region" description="Helical" evidence="1">
    <location>
        <begin position="311"/>
        <end position="330"/>
    </location>
</feature>
<keyword evidence="1" id="KW-1133">Transmembrane helix</keyword>
<gene>
    <name evidence="2" type="ORF">C5167_032608</name>
</gene>
<keyword evidence="3" id="KW-1185">Reference proteome</keyword>
<feature type="transmembrane region" description="Helical" evidence="1">
    <location>
        <begin position="190"/>
        <end position="209"/>
    </location>
</feature>
<sequence length="419" mass="46145">MAGSLLPLLVRAPLNPSNRLFTNYPSFITSSSSSSSSLNISLKPTFPSSVSKLNLSLYNPSLNRRLKPNYALDSDTPFISNQGSEKIKNSQEFEEWDSLTAKFAGASNLPFLLLQLPQIILNSQNLIAGDYSALSAVPWLGMLTGLLGNVSLLSYFAKKKETEAIVVQTLGVISTYVVIVQLAMAGSMPLPFFIVTSAVVAAGLSLNFMNYFNWLHPGIWLFWEDLTTVGGLSVLPQVMWSTFVPYIPNSILPGSIAFVMAITAVIMARTGRLSEKNVKTIGSLSGWTATLLFMWMPIAQMWTSYLKPENIKGLSAISMLLAMIGNGLMIPRALFIRDLMWFTGSSWASVLHGWGNLVYVILESKPTFFFSSFNSISKEFFLAATLGLYTWIGIGLWKDTKVYGFNSPLRSLKELLFGP</sequence>
<accession>A0A4Y7KC10</accession>
<keyword evidence="1" id="KW-0472">Membrane</keyword>